<name>F6DR81_DESRL</name>
<reference evidence="3" key="1">
    <citation type="submission" date="2011-05" db="EMBL/GenBank/DDBJ databases">
        <title>Complete sequence of Desulfotomaculum ruminis DSM 2154.</title>
        <authorList>
            <person name="Lucas S."/>
            <person name="Copeland A."/>
            <person name="Lapidus A."/>
            <person name="Cheng J.-F."/>
            <person name="Goodwin L."/>
            <person name="Pitluck S."/>
            <person name="Lu M."/>
            <person name="Detter J.C."/>
            <person name="Han C."/>
            <person name="Tapia R."/>
            <person name="Land M."/>
            <person name="Hauser L."/>
            <person name="Kyrpides N."/>
            <person name="Ivanova N."/>
            <person name="Mikhailova N."/>
            <person name="Pagani I."/>
            <person name="Stams A.J.M."/>
            <person name="Plugge C.M."/>
            <person name="Muyzer G."/>
            <person name="Kuever J."/>
            <person name="Parshina S.N."/>
            <person name="Ivanova A.E."/>
            <person name="Nazina T.N."/>
            <person name="Brambilla E."/>
            <person name="Spring S."/>
            <person name="Klenk H.-P."/>
            <person name="Woyke T."/>
        </authorList>
    </citation>
    <scope>NUCLEOTIDE SEQUENCE [LARGE SCALE GENOMIC DNA]</scope>
    <source>
        <strain evidence="3">ATCC 23193 / DSM 2154 / NCIB 8452 / DL</strain>
    </source>
</reference>
<dbReference type="InterPro" id="IPR010718">
    <property type="entry name" value="DUF1294"/>
</dbReference>
<keyword evidence="1" id="KW-0812">Transmembrane</keyword>
<evidence type="ECO:0008006" key="4">
    <source>
        <dbReference type="Google" id="ProtNLM"/>
    </source>
</evidence>
<keyword evidence="1" id="KW-0472">Membrane</keyword>
<keyword evidence="3" id="KW-1185">Reference proteome</keyword>
<protein>
    <recommendedName>
        <fullName evidence="4">DUF1294 domain-containing protein</fullName>
    </recommendedName>
</protein>
<accession>F6DR81</accession>
<proteinExistence type="predicted"/>
<dbReference type="RefSeq" id="WP_013842672.1">
    <property type="nucleotide sequence ID" value="NC_015589.1"/>
</dbReference>
<dbReference type="STRING" id="696281.Desru_2690"/>
<dbReference type="KEGG" id="dru:Desru_2690"/>
<feature type="transmembrane region" description="Helical" evidence="1">
    <location>
        <begin position="31"/>
        <end position="53"/>
    </location>
</feature>
<dbReference type="eggNOG" id="COG3326">
    <property type="taxonomic scope" value="Bacteria"/>
</dbReference>
<evidence type="ECO:0000313" key="2">
    <source>
        <dbReference type="EMBL" id="AEG60916.1"/>
    </source>
</evidence>
<gene>
    <name evidence="2" type="ordered locus">Desru_2690</name>
</gene>
<sequence length="86" mass="9672">MEVLLWYLLAVNVIAFIMFNLDKWYASTGGWRVSESTLLLTCLLGGAPGGYLGMRYARHKTKKPLFAVGLPAMGIIQLFIIFRISF</sequence>
<organism evidence="2 3">
    <name type="scientific">Desulforamulus ruminis (strain ATCC 23193 / DSM 2154 / NCIMB 8452 / DL)</name>
    <name type="common">Desulfotomaculum ruminis</name>
    <dbReference type="NCBI Taxonomy" id="696281"/>
    <lineage>
        <taxon>Bacteria</taxon>
        <taxon>Bacillati</taxon>
        <taxon>Bacillota</taxon>
        <taxon>Clostridia</taxon>
        <taxon>Eubacteriales</taxon>
        <taxon>Peptococcaceae</taxon>
        <taxon>Desulforamulus</taxon>
    </lineage>
</organism>
<dbReference type="EMBL" id="CP002780">
    <property type="protein sequence ID" value="AEG60916.1"/>
    <property type="molecule type" value="Genomic_DNA"/>
</dbReference>
<evidence type="ECO:0000256" key="1">
    <source>
        <dbReference type="SAM" id="Phobius"/>
    </source>
</evidence>
<dbReference type="HOGENOM" id="CLU_091970_3_2_9"/>
<feature type="transmembrane region" description="Helical" evidence="1">
    <location>
        <begin position="65"/>
        <end position="84"/>
    </location>
</feature>
<keyword evidence="1" id="KW-1133">Transmembrane helix</keyword>
<dbReference type="OrthoDB" id="1698854at2"/>
<dbReference type="Pfam" id="PF06961">
    <property type="entry name" value="DUF1294"/>
    <property type="match status" value="1"/>
</dbReference>
<dbReference type="AlphaFoldDB" id="F6DR81"/>
<evidence type="ECO:0000313" key="3">
    <source>
        <dbReference type="Proteomes" id="UP000009234"/>
    </source>
</evidence>
<dbReference type="Proteomes" id="UP000009234">
    <property type="component" value="Chromosome"/>
</dbReference>
<reference evidence="2 3" key="2">
    <citation type="journal article" date="2012" name="Stand. Genomic Sci.">
        <title>Complete genome sequence of the sulfate-reducing firmicute Desulfotomaculum ruminis type strain (DL(T)).</title>
        <authorList>
            <person name="Spring S."/>
            <person name="Visser M."/>
            <person name="Lu M."/>
            <person name="Copeland A."/>
            <person name="Lapidus A."/>
            <person name="Lucas S."/>
            <person name="Cheng J.F."/>
            <person name="Han C."/>
            <person name="Tapia R."/>
            <person name="Goodwin L.A."/>
            <person name="Pitluck S."/>
            <person name="Ivanova N."/>
            <person name="Land M."/>
            <person name="Hauser L."/>
            <person name="Larimer F."/>
            <person name="Rohde M."/>
            <person name="Goker M."/>
            <person name="Detter J.C."/>
            <person name="Kyrpides N.C."/>
            <person name="Woyke T."/>
            <person name="Schaap P.J."/>
            <person name="Plugge C.M."/>
            <person name="Muyzer G."/>
            <person name="Kuever J."/>
            <person name="Pereira I.A."/>
            <person name="Parshina S.N."/>
            <person name="Bernier-Latmani R."/>
            <person name="Stams A.J."/>
            <person name="Klenk H.P."/>
        </authorList>
    </citation>
    <scope>NUCLEOTIDE SEQUENCE [LARGE SCALE GENOMIC DNA]</scope>
    <source>
        <strain evidence="3">ATCC 23193 / DSM 2154 / NCIB 8452 / DL</strain>
    </source>
</reference>